<accession>A0AAN5HXB7</accession>
<organism evidence="1 2">
    <name type="scientific">Pristionchus mayeri</name>
    <dbReference type="NCBI Taxonomy" id="1317129"/>
    <lineage>
        <taxon>Eukaryota</taxon>
        <taxon>Metazoa</taxon>
        <taxon>Ecdysozoa</taxon>
        <taxon>Nematoda</taxon>
        <taxon>Chromadorea</taxon>
        <taxon>Rhabditida</taxon>
        <taxon>Rhabditina</taxon>
        <taxon>Diplogasteromorpha</taxon>
        <taxon>Diplogasteroidea</taxon>
        <taxon>Neodiplogasteridae</taxon>
        <taxon>Pristionchus</taxon>
    </lineage>
</organism>
<dbReference type="Proteomes" id="UP001328107">
    <property type="component" value="Unassembled WGS sequence"/>
</dbReference>
<reference evidence="2" key="1">
    <citation type="submission" date="2022-10" db="EMBL/GenBank/DDBJ databases">
        <title>Genome assembly of Pristionchus species.</title>
        <authorList>
            <person name="Yoshida K."/>
            <person name="Sommer R.J."/>
        </authorList>
    </citation>
    <scope>NUCLEOTIDE SEQUENCE [LARGE SCALE GENOMIC DNA]</scope>
    <source>
        <strain evidence="2">RS5460</strain>
    </source>
</reference>
<proteinExistence type="predicted"/>
<evidence type="ECO:0000313" key="1">
    <source>
        <dbReference type="EMBL" id="GMR44565.1"/>
    </source>
</evidence>
<comment type="caution">
    <text evidence="1">The sequence shown here is derived from an EMBL/GenBank/DDBJ whole genome shotgun (WGS) entry which is preliminary data.</text>
</comment>
<keyword evidence="2" id="KW-1185">Reference proteome</keyword>
<gene>
    <name evidence="1" type="ORF">PMAYCL1PPCAC_14759</name>
</gene>
<feature type="non-terminal residue" evidence="1">
    <location>
        <position position="1"/>
    </location>
</feature>
<sequence length="183" mass="19641">IVVLGRVGLRRRLNQNGIAVHLRVSGGGLSGLGDRDCVVLLRDDLYRGPRCGLSGRGVVVLLRCGLYQLLRRCLSHFCVLVDVASRHILDTIEGSHGRNWTLSLLRIVVSGEARTLRSGGHVAGLRGTEVLPIVEVQLILISGVGGDELLVVVVVLGGAVRERSARQRRSSRRVGVVAAHAGR</sequence>
<protein>
    <submittedName>
        <fullName evidence="1">Uncharacterized protein</fullName>
    </submittedName>
</protein>
<evidence type="ECO:0000313" key="2">
    <source>
        <dbReference type="Proteomes" id="UP001328107"/>
    </source>
</evidence>
<dbReference type="EMBL" id="BTRK01000003">
    <property type="protein sequence ID" value="GMR44565.1"/>
    <property type="molecule type" value="Genomic_DNA"/>
</dbReference>
<name>A0AAN5HXB7_9BILA</name>
<dbReference type="AlphaFoldDB" id="A0AAN5HXB7"/>